<protein>
    <recommendedName>
        <fullName evidence="5">Transmembrane protein</fullName>
    </recommendedName>
</protein>
<keyword evidence="2" id="KW-0732">Signal</keyword>
<dbReference type="InterPro" id="IPR051677">
    <property type="entry name" value="AfsR-DnrI-RedD_regulator"/>
</dbReference>
<keyword evidence="1" id="KW-1133">Transmembrane helix</keyword>
<evidence type="ECO:0000256" key="2">
    <source>
        <dbReference type="SAM" id="SignalP"/>
    </source>
</evidence>
<feature type="signal peptide" evidence="2">
    <location>
        <begin position="1"/>
        <end position="23"/>
    </location>
</feature>
<sequence>MNQTYQYILLLGACLLSTINMQATELDSGLYFHAYEVSAANRTSLQLEGGKPIALTNQFELSFDLNLRNNESIFGAILHLTFDDTTAVHLMLVIDENNHIYPALVLNDQIHYLKTPLHRQQWVPVSLRLDRKMNQIKFSYAQAETSVSIPLHNFHSSTITFGRLNSFGRDVVPMNVRNISLAQNGKQVRLWKLGKHNGNICQDEIMQSPAISESPYWLMDNHMEWQLVYSTTSTEPLLAAFDARKTQFYFIKKNVIEVYDHKFALQRRHEAKDNYSITDYNSHCLFDTLTNQLVAYSLISNKIARFSFETNEWCPIQDNKYDVIYNNHAYTFNPTDSAYYFFGGYGHFTYHNDLFRWKVDVDTLQKINYEPQVYPRFAAAMTAYDNKLYILGGRGNKLGRQAVESYFYYDLWRIDLDSKQAVKLWDGEEKYKDKVGCILSSSMYFNPTDSCLYVVNMDDEGGKLVCFNLHNSNYTVVSHAIRNFDEYQDFDYKLCYSAAQHKFYLMIDKILSDHSHKFFIYAINTPLLSEEDILQPVPSHTWDTKSVIIILLLSFSILLICAFWYRRRIIQLRNAPSSLQEPEQTDDNTTIIPISEKEENNPSIEGTAVIQNYYDRSRSAVSMLGPFRVCDRNGKDITLSFTPRLKELLLLLILHSEKDTRGISVKRLTELLWFDKEDNQARNNRNVTVRKLRVLLETVGDVDIVNENGTMRIEWGEVFCDYHEMLTCIRGLDINGKIDDGQLNRILELLLYGSLLPNSTIDWLDDFKTDYSSLSVDLLKQLLTEAVKEGNLKKQQRIADIMFLHDSLSEEALAAKCIALFKEGKKGIAKKLYDRFCKEYQDTLDEPYKVAFTDLENLCN</sequence>
<dbReference type="SUPFAM" id="SSF50965">
    <property type="entry name" value="Galactose oxidase, central domain"/>
    <property type="match status" value="1"/>
</dbReference>
<feature type="transmembrane region" description="Helical" evidence="1">
    <location>
        <begin position="546"/>
        <end position="565"/>
    </location>
</feature>
<dbReference type="PANTHER" id="PTHR35807:SF1">
    <property type="entry name" value="TRANSCRIPTIONAL REGULATOR REDD"/>
    <property type="match status" value="1"/>
</dbReference>
<dbReference type="PANTHER" id="PTHR35807">
    <property type="entry name" value="TRANSCRIPTIONAL REGULATOR REDD-RELATED"/>
    <property type="match status" value="1"/>
</dbReference>
<gene>
    <name evidence="3" type="ORF">H8S67_00810</name>
</gene>
<dbReference type="RefSeq" id="WP_186966059.1">
    <property type="nucleotide sequence ID" value="NZ_JACOOE010000001.1"/>
</dbReference>
<dbReference type="Gene3D" id="2.120.10.80">
    <property type="entry name" value="Kelch-type beta propeller"/>
    <property type="match status" value="1"/>
</dbReference>
<dbReference type="InterPro" id="IPR011043">
    <property type="entry name" value="Gal_Oxase/kelch_b-propeller"/>
</dbReference>
<evidence type="ECO:0008006" key="5">
    <source>
        <dbReference type="Google" id="ProtNLM"/>
    </source>
</evidence>
<keyword evidence="1" id="KW-0812">Transmembrane</keyword>
<evidence type="ECO:0000313" key="4">
    <source>
        <dbReference type="Proteomes" id="UP000600600"/>
    </source>
</evidence>
<dbReference type="InterPro" id="IPR015915">
    <property type="entry name" value="Kelch-typ_b-propeller"/>
</dbReference>
<evidence type="ECO:0000313" key="3">
    <source>
        <dbReference type="EMBL" id="MBC5603218.1"/>
    </source>
</evidence>
<name>A0ABR7C5Y7_9BACE</name>
<feature type="chain" id="PRO_5047091326" description="Transmembrane protein" evidence="2">
    <location>
        <begin position="24"/>
        <end position="860"/>
    </location>
</feature>
<dbReference type="Gene3D" id="1.10.10.10">
    <property type="entry name" value="Winged helix-like DNA-binding domain superfamily/Winged helix DNA-binding domain"/>
    <property type="match status" value="1"/>
</dbReference>
<comment type="caution">
    <text evidence="3">The sequence shown here is derived from an EMBL/GenBank/DDBJ whole genome shotgun (WGS) entry which is preliminary data.</text>
</comment>
<reference evidence="3 4" key="1">
    <citation type="submission" date="2020-08" db="EMBL/GenBank/DDBJ databases">
        <title>Genome public.</title>
        <authorList>
            <person name="Liu C."/>
            <person name="Sun Q."/>
        </authorList>
    </citation>
    <scope>NUCLEOTIDE SEQUENCE [LARGE SCALE GENOMIC DNA]</scope>
    <source>
        <strain evidence="3 4">M27</strain>
    </source>
</reference>
<dbReference type="EMBL" id="JACOOE010000001">
    <property type="protein sequence ID" value="MBC5603218.1"/>
    <property type="molecule type" value="Genomic_DNA"/>
</dbReference>
<accession>A0ABR7C5Y7</accession>
<organism evidence="3 4">
    <name type="scientific">Bacteroides difficilis</name>
    <dbReference type="NCBI Taxonomy" id="2763021"/>
    <lineage>
        <taxon>Bacteria</taxon>
        <taxon>Pseudomonadati</taxon>
        <taxon>Bacteroidota</taxon>
        <taxon>Bacteroidia</taxon>
        <taxon>Bacteroidales</taxon>
        <taxon>Bacteroidaceae</taxon>
        <taxon>Bacteroides</taxon>
    </lineage>
</organism>
<dbReference type="InterPro" id="IPR036388">
    <property type="entry name" value="WH-like_DNA-bd_sf"/>
</dbReference>
<keyword evidence="1" id="KW-0472">Membrane</keyword>
<dbReference type="Proteomes" id="UP000600600">
    <property type="component" value="Unassembled WGS sequence"/>
</dbReference>
<evidence type="ECO:0000256" key="1">
    <source>
        <dbReference type="SAM" id="Phobius"/>
    </source>
</evidence>
<keyword evidence="4" id="KW-1185">Reference proteome</keyword>
<proteinExistence type="predicted"/>